<evidence type="ECO:0000313" key="2">
    <source>
        <dbReference type="EMBL" id="BAX52286.1"/>
    </source>
</evidence>
<name>A0AAD1CEX6_PHODP</name>
<dbReference type="Proteomes" id="UP000218676">
    <property type="component" value="Chromosome 1"/>
</dbReference>
<feature type="compositionally biased region" description="Polar residues" evidence="1">
    <location>
        <begin position="1"/>
        <end position="30"/>
    </location>
</feature>
<gene>
    <name evidence="2" type="ORF">PDPUS_1_00912</name>
</gene>
<reference evidence="3" key="1">
    <citation type="submission" date="2017-05" db="EMBL/GenBank/DDBJ databases">
        <title>Whole genome sequence of fish pathogenic bacteria, Photobacterium damselae subsp. piscicida, strain 91-197, isolated from hybrid striped bass (Morone sp.) in USA.</title>
        <authorList>
            <person name="Teru Y."/>
            <person name="Hikima J."/>
            <person name="Kono T."/>
            <person name="Sakai M."/>
            <person name="Takano T."/>
            <person name="Hawke J.P."/>
            <person name="Takeyama H."/>
            <person name="Aoki T."/>
        </authorList>
    </citation>
    <scope>NUCLEOTIDE SEQUENCE [LARGE SCALE GENOMIC DNA]</scope>
    <source>
        <strain evidence="3">91-197</strain>
    </source>
</reference>
<dbReference type="RefSeq" id="WP_228006536.1">
    <property type="nucleotide sequence ID" value="NZ_SRHD01000046.1"/>
</dbReference>
<feature type="region of interest" description="Disordered" evidence="1">
    <location>
        <begin position="1"/>
        <end position="37"/>
    </location>
</feature>
<evidence type="ECO:0000313" key="3">
    <source>
        <dbReference type="Proteomes" id="UP000218676"/>
    </source>
</evidence>
<protein>
    <submittedName>
        <fullName evidence="2">Uncharacterized protein</fullName>
    </submittedName>
</protein>
<accession>A0AAD1CEX6</accession>
<dbReference type="AlphaFoldDB" id="A0AAD1CEX6"/>
<dbReference type="EMBL" id="AP018045">
    <property type="protein sequence ID" value="BAX52286.1"/>
    <property type="molecule type" value="Genomic_DNA"/>
</dbReference>
<organism evidence="2 3">
    <name type="scientific">Photobacterium damsela subsp. piscicida</name>
    <name type="common">Pasteurella piscicida</name>
    <dbReference type="NCBI Taxonomy" id="38294"/>
    <lineage>
        <taxon>Bacteria</taxon>
        <taxon>Pseudomonadati</taxon>
        <taxon>Pseudomonadota</taxon>
        <taxon>Gammaproteobacteria</taxon>
        <taxon>Vibrionales</taxon>
        <taxon>Vibrionaceae</taxon>
        <taxon>Photobacterium</taxon>
    </lineage>
</organism>
<proteinExistence type="predicted"/>
<sequence>MQLSHLLSQVNAKSHTGATATTRNEPTDPTNRGEEAQFSAFRYGRCI</sequence>
<evidence type="ECO:0000256" key="1">
    <source>
        <dbReference type="SAM" id="MobiDB-lite"/>
    </source>
</evidence>